<keyword evidence="1" id="KW-0378">Hydrolase</keyword>
<dbReference type="RefSeq" id="XP_033664332.1">
    <property type="nucleotide sequence ID" value="XM_033807941.1"/>
</dbReference>
<dbReference type="EMBL" id="ML993608">
    <property type="protein sequence ID" value="KAF2163443.1"/>
    <property type="molecule type" value="Genomic_DNA"/>
</dbReference>
<dbReference type="InterPro" id="IPR008979">
    <property type="entry name" value="Galactose-bd-like_sf"/>
</dbReference>
<sequence>MSSRLYSHCFYLDMADSLHHDNEVSHCTSPAPPTHALGPLQGVYVPATDGTKIALDILFPEAPSGTTFPTVLMMTRYWRNKIGEDLYPWQTYFAERGFVAIHGDVRGTGASFGQWPYHRSRLETLDFTPIMDWIVAQSWSDGRIAGTVTSYSANTADWMAERKHPALKVIVPRYADYDPYTDVYFPGGLPNAFMGRTWGMRVKNLDLNLKRNAQGQLLPGVRLVDESEGGQMLRDALEEHRPVPSVWEGLQEVTYRDDRPSSWHGTSMTDFGIAAHMERVNEAEMPCQTWASWMDTCTANGAIRRFLTLRDRVQVVIGPWGHGGRSTLDPLCPENDKIMPYLTQQAMVYMFIQQGLDGEMRDMGKRIDYFTRGEQRWKTTRTWPLPETKYEEWHFGPDSRLVRDLTADGVDTYAVDFGVGSGKTTRWHTGQDGGPVFYHDRAEVDKRLLRYTSPPLSQDVEITGHPVVTMSLTSTETDGAFIAYLELVAPDGKVIYLTEGHLRGIHRRVSNEPSPEAAIGPQHSFLRKDAMPLVPGELVEVTFALNPLSILVPAAYCIRLALAGADVDIFARIPAVGGPVWGVHRGPSARSRVTLPVIPRQRKGLLQQSRSG</sequence>
<dbReference type="OrthoDB" id="416441at2759"/>
<proteinExistence type="predicted"/>
<dbReference type="Gene3D" id="2.60.120.260">
    <property type="entry name" value="Galactose-binding domain-like"/>
    <property type="match status" value="1"/>
</dbReference>
<reference evidence="3" key="1">
    <citation type="journal article" date="2020" name="Stud. Mycol.">
        <title>101 Dothideomycetes genomes: a test case for predicting lifestyles and emergence of pathogens.</title>
        <authorList>
            <person name="Haridas S."/>
            <person name="Albert R."/>
            <person name="Binder M."/>
            <person name="Bloem J."/>
            <person name="Labutti K."/>
            <person name="Salamov A."/>
            <person name="Andreopoulos B."/>
            <person name="Baker S."/>
            <person name="Barry K."/>
            <person name="Bills G."/>
            <person name="Bluhm B."/>
            <person name="Cannon C."/>
            <person name="Castanera R."/>
            <person name="Culley D."/>
            <person name="Daum C."/>
            <person name="Ezra D."/>
            <person name="Gonzalez J."/>
            <person name="Henrissat B."/>
            <person name="Kuo A."/>
            <person name="Liang C."/>
            <person name="Lipzen A."/>
            <person name="Lutzoni F."/>
            <person name="Magnuson J."/>
            <person name="Mondo S."/>
            <person name="Nolan M."/>
            <person name="Ohm R."/>
            <person name="Pangilinan J."/>
            <person name="Park H.-J."/>
            <person name="Ramirez L."/>
            <person name="Alfaro M."/>
            <person name="Sun H."/>
            <person name="Tritt A."/>
            <person name="Yoshinaga Y."/>
            <person name="Zwiers L.-H."/>
            <person name="Turgeon B."/>
            <person name="Goodwin S."/>
            <person name="Spatafora J."/>
            <person name="Crous P."/>
            <person name="Grigoriev I."/>
        </authorList>
    </citation>
    <scope>NUCLEOTIDE SEQUENCE</scope>
    <source>
        <strain evidence="3">ATCC 36951</strain>
    </source>
</reference>
<dbReference type="NCBIfam" id="TIGR00976">
    <property type="entry name" value="CocE_NonD"/>
    <property type="match status" value="1"/>
</dbReference>
<evidence type="ECO:0000256" key="1">
    <source>
        <dbReference type="ARBA" id="ARBA00022801"/>
    </source>
</evidence>
<name>A0A6A6C9E9_ZASCE</name>
<dbReference type="Pfam" id="PF02129">
    <property type="entry name" value="Peptidase_S15"/>
    <property type="match status" value="1"/>
</dbReference>
<dbReference type="SUPFAM" id="SSF49785">
    <property type="entry name" value="Galactose-binding domain-like"/>
    <property type="match status" value="1"/>
</dbReference>
<dbReference type="AlphaFoldDB" id="A0A6A6C9E9"/>
<dbReference type="InterPro" id="IPR005674">
    <property type="entry name" value="CocE/Ser_esterase"/>
</dbReference>
<dbReference type="GeneID" id="54561213"/>
<dbReference type="Proteomes" id="UP000799537">
    <property type="component" value="Unassembled WGS sequence"/>
</dbReference>
<gene>
    <name evidence="3" type="ORF">M409DRAFT_26056</name>
</gene>
<protein>
    <recommendedName>
        <fullName evidence="2">Xaa-Pro dipeptidyl-peptidase C-terminal domain-containing protein</fullName>
    </recommendedName>
</protein>
<feature type="domain" description="Xaa-Pro dipeptidyl-peptidase C-terminal" evidence="2">
    <location>
        <begin position="349"/>
        <end position="594"/>
    </location>
</feature>
<dbReference type="InterPro" id="IPR000383">
    <property type="entry name" value="Xaa-Pro-like_dom"/>
</dbReference>
<dbReference type="GO" id="GO:0008239">
    <property type="term" value="F:dipeptidyl-peptidase activity"/>
    <property type="evidence" value="ECO:0007669"/>
    <property type="project" value="InterPro"/>
</dbReference>
<keyword evidence="4" id="KW-1185">Reference proteome</keyword>
<evidence type="ECO:0000259" key="2">
    <source>
        <dbReference type="SMART" id="SM00939"/>
    </source>
</evidence>
<dbReference type="SMART" id="SM00939">
    <property type="entry name" value="PepX_C"/>
    <property type="match status" value="1"/>
</dbReference>
<dbReference type="Pfam" id="PF08530">
    <property type="entry name" value="PepX_C"/>
    <property type="match status" value="1"/>
</dbReference>
<organism evidence="3 4">
    <name type="scientific">Zasmidium cellare ATCC 36951</name>
    <dbReference type="NCBI Taxonomy" id="1080233"/>
    <lineage>
        <taxon>Eukaryota</taxon>
        <taxon>Fungi</taxon>
        <taxon>Dikarya</taxon>
        <taxon>Ascomycota</taxon>
        <taxon>Pezizomycotina</taxon>
        <taxon>Dothideomycetes</taxon>
        <taxon>Dothideomycetidae</taxon>
        <taxon>Mycosphaerellales</taxon>
        <taxon>Mycosphaerellaceae</taxon>
        <taxon>Zasmidium</taxon>
    </lineage>
</organism>
<evidence type="ECO:0000313" key="3">
    <source>
        <dbReference type="EMBL" id="KAF2163443.1"/>
    </source>
</evidence>
<accession>A0A6A6C9E9</accession>
<dbReference type="Gene3D" id="1.10.3020.10">
    <property type="entry name" value="alpha-amino acid ester hydrolase ( Helical cap domain)"/>
    <property type="match status" value="1"/>
</dbReference>
<dbReference type="InterPro" id="IPR029058">
    <property type="entry name" value="AB_hydrolase_fold"/>
</dbReference>
<evidence type="ECO:0000313" key="4">
    <source>
        <dbReference type="Proteomes" id="UP000799537"/>
    </source>
</evidence>
<dbReference type="Gene3D" id="3.40.50.1820">
    <property type="entry name" value="alpha/beta hydrolase"/>
    <property type="match status" value="1"/>
</dbReference>
<dbReference type="SUPFAM" id="SSF53474">
    <property type="entry name" value="alpha/beta-Hydrolases"/>
    <property type="match status" value="1"/>
</dbReference>
<dbReference type="InterPro" id="IPR013736">
    <property type="entry name" value="Xaa-Pro_dipept_C"/>
</dbReference>